<evidence type="ECO:0000313" key="2">
    <source>
        <dbReference type="Proteomes" id="UP001218188"/>
    </source>
</evidence>
<gene>
    <name evidence="1" type="ORF">C8F04DRAFT_1257049</name>
</gene>
<name>A0AAD6T173_9AGAR</name>
<dbReference type="EMBL" id="JARJCM010000037">
    <property type="protein sequence ID" value="KAJ7037484.1"/>
    <property type="molecule type" value="Genomic_DNA"/>
</dbReference>
<accession>A0AAD6T173</accession>
<proteinExistence type="predicted"/>
<keyword evidence="2" id="KW-1185">Reference proteome</keyword>
<evidence type="ECO:0000313" key="1">
    <source>
        <dbReference type="EMBL" id="KAJ7037484.1"/>
    </source>
</evidence>
<dbReference type="InterPro" id="IPR027796">
    <property type="entry name" value="OTT_1508_deam-like"/>
</dbReference>
<dbReference type="AlphaFoldDB" id="A0AAD6T173"/>
<protein>
    <submittedName>
        <fullName evidence="1">Uncharacterized protein</fullName>
    </submittedName>
</protein>
<dbReference type="Proteomes" id="UP001218188">
    <property type="component" value="Unassembled WGS sequence"/>
</dbReference>
<reference evidence="1" key="1">
    <citation type="submission" date="2023-03" db="EMBL/GenBank/DDBJ databases">
        <title>Massive genome expansion in bonnet fungi (Mycena s.s.) driven by repeated elements and novel gene families across ecological guilds.</title>
        <authorList>
            <consortium name="Lawrence Berkeley National Laboratory"/>
            <person name="Harder C.B."/>
            <person name="Miyauchi S."/>
            <person name="Viragh M."/>
            <person name="Kuo A."/>
            <person name="Thoen E."/>
            <person name="Andreopoulos B."/>
            <person name="Lu D."/>
            <person name="Skrede I."/>
            <person name="Drula E."/>
            <person name="Henrissat B."/>
            <person name="Morin E."/>
            <person name="Kohler A."/>
            <person name="Barry K."/>
            <person name="LaButti K."/>
            <person name="Morin E."/>
            <person name="Salamov A."/>
            <person name="Lipzen A."/>
            <person name="Mereny Z."/>
            <person name="Hegedus B."/>
            <person name="Baldrian P."/>
            <person name="Stursova M."/>
            <person name="Weitz H."/>
            <person name="Taylor A."/>
            <person name="Grigoriev I.V."/>
            <person name="Nagy L.G."/>
            <person name="Martin F."/>
            <person name="Kauserud H."/>
        </authorList>
    </citation>
    <scope>NUCLEOTIDE SEQUENCE</scope>
    <source>
        <strain evidence="1">CBHHK200</strain>
    </source>
</reference>
<organism evidence="1 2">
    <name type="scientific">Mycena alexandri</name>
    <dbReference type="NCBI Taxonomy" id="1745969"/>
    <lineage>
        <taxon>Eukaryota</taxon>
        <taxon>Fungi</taxon>
        <taxon>Dikarya</taxon>
        <taxon>Basidiomycota</taxon>
        <taxon>Agaricomycotina</taxon>
        <taxon>Agaricomycetes</taxon>
        <taxon>Agaricomycetidae</taxon>
        <taxon>Agaricales</taxon>
        <taxon>Marasmiineae</taxon>
        <taxon>Mycenaceae</taxon>
        <taxon>Mycena</taxon>
    </lineage>
</organism>
<comment type="caution">
    <text evidence="1">The sequence shown here is derived from an EMBL/GenBank/DDBJ whole genome shotgun (WGS) entry which is preliminary data.</text>
</comment>
<dbReference type="Pfam" id="PF14441">
    <property type="entry name" value="OTT_1508_deam"/>
    <property type="match status" value="1"/>
</dbReference>
<sequence>MDSRSLQLVAGFASYSYCNLSSCASPPLLTAETSETETVSAGDMVHSECQLIASLAATQDTDIFGDEVQLVRCIGSSKLHCPSLACYLWLRAFGKEHEFDGQLVANDGSHGAIEAGWLAPRLPEPAHSATITKMNDGLQRGTWDPDLAEDEEAMLGVLASAM</sequence>